<comment type="function">
    <text evidence="5">Component of the large ribosomal subunit. The ribosome is a large ribonucleoprotein complex responsible for the synthesis of proteins in the cell.</text>
</comment>
<evidence type="ECO:0000256" key="5">
    <source>
        <dbReference type="ARBA" id="ARBA00034092"/>
    </source>
</evidence>
<evidence type="ECO:0000256" key="4">
    <source>
        <dbReference type="ARBA" id="ARBA00023274"/>
    </source>
</evidence>
<evidence type="ECO:0000256" key="1">
    <source>
        <dbReference type="ARBA" id="ARBA00006509"/>
    </source>
</evidence>
<dbReference type="Gene3D" id="1.10.10.1760">
    <property type="entry name" value="60S ribosomal protein L36"/>
    <property type="match status" value="1"/>
</dbReference>
<dbReference type="GO" id="GO:0003735">
    <property type="term" value="F:structural constituent of ribosome"/>
    <property type="evidence" value="ECO:0007669"/>
    <property type="project" value="InterPro"/>
</dbReference>
<dbReference type="AlphaFoldDB" id="A0A8C9USN1"/>
<evidence type="ECO:0000313" key="8">
    <source>
        <dbReference type="Ensembl" id="ENSSDAP00000017858.1"/>
    </source>
</evidence>
<dbReference type="Ensembl" id="ENSSDAT00000020401.1">
    <property type="protein sequence ID" value="ENSSDAP00000017858.1"/>
    <property type="gene ID" value="ENSSDAG00000016278.1"/>
</dbReference>
<dbReference type="GO" id="GO:1990904">
    <property type="term" value="C:ribonucleoprotein complex"/>
    <property type="evidence" value="ECO:0007669"/>
    <property type="project" value="UniProtKB-KW"/>
</dbReference>
<keyword evidence="3" id="KW-0689">Ribosomal protein</keyword>
<evidence type="ECO:0000256" key="3">
    <source>
        <dbReference type="ARBA" id="ARBA00022980"/>
    </source>
</evidence>
<evidence type="ECO:0000256" key="2">
    <source>
        <dbReference type="ARBA" id="ARBA00011133"/>
    </source>
</evidence>
<protein>
    <recommendedName>
        <fullName evidence="6">Large ribosomal subunit protein eL36</fullName>
    </recommendedName>
    <alternativeName>
        <fullName evidence="7">60S ribosomal protein L36</fullName>
    </alternativeName>
</protein>
<reference evidence="8" key="1">
    <citation type="submission" date="2025-08" db="UniProtKB">
        <authorList>
            <consortium name="Ensembl"/>
        </authorList>
    </citation>
    <scope>IDENTIFICATION</scope>
</reference>
<accession>A0A8C9USN1</accession>
<name>A0A8C9USN1_SPEDA</name>
<evidence type="ECO:0000256" key="6">
    <source>
        <dbReference type="ARBA" id="ARBA00035226"/>
    </source>
</evidence>
<keyword evidence="4" id="KW-0687">Ribonucleoprotein</keyword>
<evidence type="ECO:0000256" key="7">
    <source>
        <dbReference type="ARBA" id="ARBA00035331"/>
    </source>
</evidence>
<dbReference type="InterPro" id="IPR000509">
    <property type="entry name" value="Ribosomal_eL36"/>
</dbReference>
<dbReference type="InterPro" id="IPR038097">
    <property type="entry name" value="Ribosomal_eL36_sf"/>
</dbReference>
<organism evidence="8 9">
    <name type="scientific">Spermophilus dauricus</name>
    <name type="common">Daurian ground squirrel</name>
    <dbReference type="NCBI Taxonomy" id="99837"/>
    <lineage>
        <taxon>Eukaryota</taxon>
        <taxon>Metazoa</taxon>
        <taxon>Chordata</taxon>
        <taxon>Craniata</taxon>
        <taxon>Vertebrata</taxon>
        <taxon>Euteleostomi</taxon>
        <taxon>Mammalia</taxon>
        <taxon>Eutheria</taxon>
        <taxon>Euarchontoglires</taxon>
        <taxon>Glires</taxon>
        <taxon>Rodentia</taxon>
        <taxon>Sciuromorpha</taxon>
        <taxon>Sciuridae</taxon>
        <taxon>Xerinae</taxon>
        <taxon>Marmotini</taxon>
        <taxon>Spermophilus</taxon>
    </lineage>
</organism>
<comment type="similarity">
    <text evidence="1">Belongs to the eukaryotic ribosomal protein eL36 family.</text>
</comment>
<dbReference type="Proteomes" id="UP000694422">
    <property type="component" value="Unplaced"/>
</dbReference>
<evidence type="ECO:0000313" key="9">
    <source>
        <dbReference type="Proteomes" id="UP000694422"/>
    </source>
</evidence>
<reference evidence="8" key="2">
    <citation type="submission" date="2025-09" db="UniProtKB">
        <authorList>
            <consortium name="Ensembl"/>
        </authorList>
    </citation>
    <scope>IDENTIFICATION</scope>
</reference>
<dbReference type="Pfam" id="PF01158">
    <property type="entry name" value="Ribosomal_L36e"/>
    <property type="match status" value="1"/>
</dbReference>
<comment type="subunit">
    <text evidence="2">Component of the large ribosomal subunit.</text>
</comment>
<keyword evidence="9" id="KW-1185">Reference proteome</keyword>
<dbReference type="GO" id="GO:0006412">
    <property type="term" value="P:translation"/>
    <property type="evidence" value="ECO:0007669"/>
    <property type="project" value="InterPro"/>
</dbReference>
<sequence length="129" mass="15506">MIRYPVPHFNTYGHKVTESLNRPRHSWWFGYLIRYTTSCEAWDLRGVWHARELLKISKDKWASNSLRKRWGHNIFPKKNQEKLDNVVATMATMMRAAAKKTESLLPFMHNDTEKTEREKTLNIQYKFHL</sequence>
<dbReference type="GO" id="GO:0005840">
    <property type="term" value="C:ribosome"/>
    <property type="evidence" value="ECO:0007669"/>
    <property type="project" value="UniProtKB-KW"/>
</dbReference>
<proteinExistence type="inferred from homology"/>